<feature type="transmembrane region" description="Helical" evidence="6">
    <location>
        <begin position="197"/>
        <end position="217"/>
    </location>
</feature>
<feature type="transmembrane region" description="Helical" evidence="6">
    <location>
        <begin position="545"/>
        <end position="565"/>
    </location>
</feature>
<dbReference type="GO" id="GO:0015267">
    <property type="term" value="F:channel activity"/>
    <property type="evidence" value="ECO:0007669"/>
    <property type="project" value="InterPro"/>
</dbReference>
<feature type="transmembrane region" description="Helical" evidence="6">
    <location>
        <begin position="518"/>
        <end position="538"/>
    </location>
</feature>
<dbReference type="SUPFAM" id="SSF81338">
    <property type="entry name" value="Aquaporin-like"/>
    <property type="match status" value="2"/>
</dbReference>
<feature type="transmembrane region" description="Helical" evidence="6">
    <location>
        <begin position="69"/>
        <end position="87"/>
    </location>
</feature>
<dbReference type="Gene3D" id="1.20.1080.10">
    <property type="entry name" value="Glycerol uptake facilitator protein"/>
    <property type="match status" value="2"/>
</dbReference>
<sequence length="648" mass="69213">MASNSNVVFGDEESQLSGGTNRVQPCSSTPRKNTIDDDGKKQNFLSLSQRMGIQDFFCLDVWRASMGELLGSAVLVFMLDTIVISTFESDTKMPNLIMSILIAVVITILLLAVVPVSGGHINPVISFSAALVGIISMSRAIIYIVAQCLGAVLGALALRAVVSSSIEDTFSLGGCTVTIIAPGPNGPVTVGLETAQALWLEIFCTFVFLFASIWMAYDHRQSKALGHVTVLSIVGLVLGLLVFISTTVTAKKGYGGAGINPARCLGPAIIRGGHLWDGHWIFWVGPTIGCVAFYVYTKIIPPKHFLAEYGFKHDFVGVVKALSNNIVVFGDEENQLSGGTNRVQTCSSSTPRKNTIDDEGKKPKFLSFSERLGVPDFFCLDVWRASMGELLGTAVLVFMLDTIVISTFESDTKMPNLIMSILIAVVITILLLAVVPVSGGHINPVISFSAALVGIISMSRAIIYIMAQCVGAILGALALRAVVSSSIEDTFSLGGCTVTIIAPGPNGPITLGLETAQALWLEIFCTFVFLFASIWMAYDHRQAKALGHVTVLSIVGVVLGLLVFISTTVTGKKGYGGAGINPARCLGPAIIRGGHLWDGHWIFWVGPTIGCVAFYVYTKIIPAKHFNAEYGYKHDFVGVVKALFGSNV</sequence>
<evidence type="ECO:0000256" key="3">
    <source>
        <dbReference type="ARBA" id="ARBA00022989"/>
    </source>
</evidence>
<dbReference type="OrthoDB" id="3222at2759"/>
<dbReference type="PANTHER" id="PTHR47002:SF2">
    <property type="entry name" value="AQUAPORIN AQPAE.A-LIKE"/>
    <property type="match status" value="1"/>
</dbReference>
<evidence type="ECO:0000256" key="4">
    <source>
        <dbReference type="ARBA" id="ARBA00023136"/>
    </source>
</evidence>
<protein>
    <recommendedName>
        <fullName evidence="9">X intrinsic protein</fullName>
    </recommendedName>
</protein>
<dbReference type="PRINTS" id="PR00783">
    <property type="entry name" value="MINTRINSICP"/>
</dbReference>
<feature type="region of interest" description="Disordered" evidence="5">
    <location>
        <begin position="1"/>
        <end position="37"/>
    </location>
</feature>
<feature type="transmembrane region" description="Helical" evidence="6">
    <location>
        <begin position="461"/>
        <end position="483"/>
    </location>
</feature>
<keyword evidence="3 6" id="KW-1133">Transmembrane helix</keyword>
<organism evidence="7 8">
    <name type="scientific">Solanum commersonii</name>
    <name type="common">Commerson's wild potato</name>
    <name type="synonym">Commerson's nightshade</name>
    <dbReference type="NCBI Taxonomy" id="4109"/>
    <lineage>
        <taxon>Eukaryota</taxon>
        <taxon>Viridiplantae</taxon>
        <taxon>Streptophyta</taxon>
        <taxon>Embryophyta</taxon>
        <taxon>Tracheophyta</taxon>
        <taxon>Spermatophyta</taxon>
        <taxon>Magnoliopsida</taxon>
        <taxon>eudicotyledons</taxon>
        <taxon>Gunneridae</taxon>
        <taxon>Pentapetalae</taxon>
        <taxon>asterids</taxon>
        <taxon>lamiids</taxon>
        <taxon>Solanales</taxon>
        <taxon>Solanaceae</taxon>
        <taxon>Solanoideae</taxon>
        <taxon>Solaneae</taxon>
        <taxon>Solanum</taxon>
    </lineage>
</organism>
<feature type="transmembrane region" description="Helical" evidence="6">
    <location>
        <begin position="601"/>
        <end position="618"/>
    </location>
</feature>
<evidence type="ECO:0000256" key="1">
    <source>
        <dbReference type="ARBA" id="ARBA00004141"/>
    </source>
</evidence>
<feature type="transmembrane region" description="Helical" evidence="6">
    <location>
        <begin position="96"/>
        <end position="114"/>
    </location>
</feature>
<evidence type="ECO:0000256" key="5">
    <source>
        <dbReference type="SAM" id="MobiDB-lite"/>
    </source>
</evidence>
<dbReference type="GO" id="GO:0016020">
    <property type="term" value="C:membrane"/>
    <property type="evidence" value="ECO:0007669"/>
    <property type="project" value="UniProtKB-SubCell"/>
</dbReference>
<feature type="transmembrane region" description="Helical" evidence="6">
    <location>
        <begin position="224"/>
        <end position="244"/>
    </location>
</feature>
<keyword evidence="4 6" id="KW-0472">Membrane</keyword>
<dbReference type="Proteomes" id="UP000824120">
    <property type="component" value="Chromosome 10"/>
</dbReference>
<evidence type="ECO:0000313" key="7">
    <source>
        <dbReference type="EMBL" id="KAG5581895.1"/>
    </source>
</evidence>
<feature type="compositionally biased region" description="Polar residues" evidence="5">
    <location>
        <begin position="15"/>
        <end position="32"/>
    </location>
</feature>
<reference evidence="7 8" key="1">
    <citation type="submission" date="2020-09" db="EMBL/GenBank/DDBJ databases">
        <title>De no assembly of potato wild relative species, Solanum commersonii.</title>
        <authorList>
            <person name="Cho K."/>
        </authorList>
    </citation>
    <scope>NUCLEOTIDE SEQUENCE [LARGE SCALE GENOMIC DNA]</scope>
    <source>
        <strain evidence="7">LZ3.2</strain>
        <tissue evidence="7">Leaf</tissue>
    </source>
</reference>
<dbReference type="InterPro" id="IPR023271">
    <property type="entry name" value="Aquaporin-like"/>
</dbReference>
<proteinExistence type="predicted"/>
<dbReference type="EMBL" id="JACXVP010000010">
    <property type="protein sequence ID" value="KAG5581895.1"/>
    <property type="molecule type" value="Genomic_DNA"/>
</dbReference>
<dbReference type="Pfam" id="PF00230">
    <property type="entry name" value="MIP"/>
    <property type="match status" value="2"/>
</dbReference>
<name>A0A9J5X2F1_SOLCO</name>
<feature type="transmembrane region" description="Helical" evidence="6">
    <location>
        <begin position="144"/>
        <end position="162"/>
    </location>
</feature>
<evidence type="ECO:0000256" key="6">
    <source>
        <dbReference type="SAM" id="Phobius"/>
    </source>
</evidence>
<evidence type="ECO:0008006" key="9">
    <source>
        <dbReference type="Google" id="ProtNLM"/>
    </source>
</evidence>
<evidence type="ECO:0000313" key="8">
    <source>
        <dbReference type="Proteomes" id="UP000824120"/>
    </source>
</evidence>
<dbReference type="AlphaFoldDB" id="A0A9J5X2F1"/>
<feature type="transmembrane region" description="Helical" evidence="6">
    <location>
        <begin position="280"/>
        <end position="297"/>
    </location>
</feature>
<feature type="transmembrane region" description="Helical" evidence="6">
    <location>
        <begin position="414"/>
        <end position="440"/>
    </location>
</feature>
<evidence type="ECO:0000256" key="2">
    <source>
        <dbReference type="ARBA" id="ARBA00022692"/>
    </source>
</evidence>
<comment type="subcellular location">
    <subcellularLocation>
        <location evidence="1">Membrane</location>
        <topology evidence="1">Multi-pass membrane protein</topology>
    </subcellularLocation>
</comment>
<keyword evidence="8" id="KW-1185">Reference proteome</keyword>
<gene>
    <name evidence="7" type="ORF">H5410_052522</name>
</gene>
<keyword evidence="2 6" id="KW-0812">Transmembrane</keyword>
<comment type="caution">
    <text evidence="7">The sequence shown here is derived from an EMBL/GenBank/DDBJ whole genome shotgun (WGS) entry which is preliminary data.</text>
</comment>
<dbReference type="PANTHER" id="PTHR47002">
    <property type="entry name" value="AQUAPORIN-LIKE"/>
    <property type="match status" value="1"/>
</dbReference>
<accession>A0A9J5X2F1</accession>
<feature type="transmembrane region" description="Helical" evidence="6">
    <location>
        <begin position="390"/>
        <end position="408"/>
    </location>
</feature>
<dbReference type="InterPro" id="IPR000425">
    <property type="entry name" value="MIP"/>
</dbReference>